<dbReference type="InterPro" id="IPR046439">
    <property type="entry name" value="ZF_RZ_dom"/>
</dbReference>
<name>A0A9W8LSU8_9FUNG</name>
<keyword evidence="5" id="KW-0862">Zinc</keyword>
<evidence type="ECO:0000256" key="1">
    <source>
        <dbReference type="ARBA" id="ARBA00004496"/>
    </source>
</evidence>
<dbReference type="OrthoDB" id="2423195at2759"/>
<evidence type="ECO:0000313" key="9">
    <source>
        <dbReference type="Proteomes" id="UP001140094"/>
    </source>
</evidence>
<evidence type="ECO:0000313" key="8">
    <source>
        <dbReference type="EMBL" id="KAJ2801584.1"/>
    </source>
</evidence>
<accession>A0A9W8LSU8</accession>
<comment type="subcellular location">
    <subcellularLocation>
        <location evidence="1">Cytoplasm</location>
    </subcellularLocation>
</comment>
<evidence type="ECO:0000256" key="4">
    <source>
        <dbReference type="ARBA" id="ARBA00022771"/>
    </source>
</evidence>
<dbReference type="GO" id="GO:0008270">
    <property type="term" value="F:zinc ion binding"/>
    <property type="evidence" value="ECO:0007669"/>
    <property type="project" value="UniProtKB-KW"/>
</dbReference>
<keyword evidence="9" id="KW-1185">Reference proteome</keyword>
<comment type="caution">
    <text evidence="8">The sequence shown here is derived from an EMBL/GenBank/DDBJ whole genome shotgun (WGS) entry which is preliminary data.</text>
</comment>
<dbReference type="GO" id="GO:0002376">
    <property type="term" value="P:immune system process"/>
    <property type="evidence" value="ECO:0007669"/>
    <property type="project" value="UniProtKB-KW"/>
</dbReference>
<dbReference type="GO" id="GO:0005737">
    <property type="term" value="C:cytoplasm"/>
    <property type="evidence" value="ECO:0007669"/>
    <property type="project" value="UniProtKB-SubCell"/>
</dbReference>
<sequence>MCYSSPPVYSRPAVSKPLANANAEETFEKIIRKVVTSDEVINRIADRVSERVSERMVPKTQINTAMVRHQTNGILSTAGSAFSHIQYQPITQEEISSVMAALPGVTWRRCHKGHLYAVGECGNPVVSSRCLECKERINH</sequence>
<evidence type="ECO:0000256" key="2">
    <source>
        <dbReference type="ARBA" id="ARBA00022490"/>
    </source>
</evidence>
<dbReference type="AlphaFoldDB" id="A0A9W8LSU8"/>
<evidence type="ECO:0000256" key="6">
    <source>
        <dbReference type="ARBA" id="ARBA00022859"/>
    </source>
</evidence>
<evidence type="ECO:0000256" key="3">
    <source>
        <dbReference type="ARBA" id="ARBA00022723"/>
    </source>
</evidence>
<reference evidence="8" key="1">
    <citation type="submission" date="2022-07" db="EMBL/GenBank/DDBJ databases">
        <title>Phylogenomic reconstructions and comparative analyses of Kickxellomycotina fungi.</title>
        <authorList>
            <person name="Reynolds N.K."/>
            <person name="Stajich J.E."/>
            <person name="Barry K."/>
            <person name="Grigoriev I.V."/>
            <person name="Crous P."/>
            <person name="Smith M.E."/>
        </authorList>
    </citation>
    <scope>NUCLEOTIDE SEQUENCE</scope>
    <source>
        <strain evidence="8">NRRL 1565</strain>
    </source>
</reference>
<keyword evidence="4" id="KW-0863">Zinc-finger</keyword>
<dbReference type="PROSITE" id="PS51981">
    <property type="entry name" value="ZF_RZ"/>
    <property type="match status" value="1"/>
</dbReference>
<feature type="domain" description="RZ-type" evidence="7">
    <location>
        <begin position="90"/>
        <end position="139"/>
    </location>
</feature>
<proteinExistence type="predicted"/>
<evidence type="ECO:0000256" key="5">
    <source>
        <dbReference type="ARBA" id="ARBA00022833"/>
    </source>
</evidence>
<keyword evidence="2" id="KW-0963">Cytoplasm</keyword>
<keyword evidence="6" id="KW-0391">Immunity</keyword>
<gene>
    <name evidence="8" type="ORF">H4R20_003613</name>
</gene>
<evidence type="ECO:0000259" key="7">
    <source>
        <dbReference type="PROSITE" id="PS51981"/>
    </source>
</evidence>
<protein>
    <recommendedName>
        <fullName evidence="7">RZ-type domain-containing protein</fullName>
    </recommendedName>
</protein>
<dbReference type="Pfam" id="PF20173">
    <property type="entry name" value="ZnF_RZ-type"/>
    <property type="match status" value="1"/>
</dbReference>
<dbReference type="Proteomes" id="UP001140094">
    <property type="component" value="Unassembled WGS sequence"/>
</dbReference>
<dbReference type="EMBL" id="JANBUO010000788">
    <property type="protein sequence ID" value="KAJ2801584.1"/>
    <property type="molecule type" value="Genomic_DNA"/>
</dbReference>
<organism evidence="8 9">
    <name type="scientific">Coemansia guatemalensis</name>
    <dbReference type="NCBI Taxonomy" id="2761395"/>
    <lineage>
        <taxon>Eukaryota</taxon>
        <taxon>Fungi</taxon>
        <taxon>Fungi incertae sedis</taxon>
        <taxon>Zoopagomycota</taxon>
        <taxon>Kickxellomycotina</taxon>
        <taxon>Kickxellomycetes</taxon>
        <taxon>Kickxellales</taxon>
        <taxon>Kickxellaceae</taxon>
        <taxon>Coemansia</taxon>
    </lineage>
</organism>
<keyword evidence="3" id="KW-0479">Metal-binding</keyword>